<dbReference type="GO" id="GO:0016853">
    <property type="term" value="F:isomerase activity"/>
    <property type="evidence" value="ECO:0007669"/>
    <property type="project" value="UniProtKB-KW"/>
</dbReference>
<dbReference type="Pfam" id="PF01261">
    <property type="entry name" value="AP_endonuc_2"/>
    <property type="match status" value="1"/>
</dbReference>
<reference evidence="2 3" key="1">
    <citation type="submission" date="2018-05" db="EMBL/GenBank/DDBJ databases">
        <title>Chitinophaga sp. K3CV102501T nov., isolated from isolated from a monsoon evergreen broad-leaved forest soil.</title>
        <authorList>
            <person name="Lv Y."/>
        </authorList>
    </citation>
    <scope>NUCLEOTIDE SEQUENCE [LARGE SCALE GENOMIC DNA]</scope>
    <source>
        <strain evidence="2 3">GDMCC 1.1325</strain>
    </source>
</reference>
<dbReference type="InterPro" id="IPR013022">
    <property type="entry name" value="Xyl_isomerase-like_TIM-brl"/>
</dbReference>
<organism evidence="2 3">
    <name type="scientific">Chitinophaga flava</name>
    <dbReference type="NCBI Taxonomy" id="2259036"/>
    <lineage>
        <taxon>Bacteria</taxon>
        <taxon>Pseudomonadati</taxon>
        <taxon>Bacteroidota</taxon>
        <taxon>Chitinophagia</taxon>
        <taxon>Chitinophagales</taxon>
        <taxon>Chitinophagaceae</taxon>
        <taxon>Chitinophaga</taxon>
    </lineage>
</organism>
<dbReference type="InterPro" id="IPR050312">
    <property type="entry name" value="IolE/XylAMocC-like"/>
</dbReference>
<dbReference type="AlphaFoldDB" id="A0A365XRS6"/>
<dbReference type="PANTHER" id="PTHR12110:SF41">
    <property type="entry name" value="INOSOSE DEHYDRATASE"/>
    <property type="match status" value="1"/>
</dbReference>
<dbReference type="EMBL" id="QFFJ01000002">
    <property type="protein sequence ID" value="RBL89052.1"/>
    <property type="molecule type" value="Genomic_DNA"/>
</dbReference>
<dbReference type="Gene3D" id="3.20.20.150">
    <property type="entry name" value="Divalent-metal-dependent TIM barrel enzymes"/>
    <property type="match status" value="1"/>
</dbReference>
<evidence type="ECO:0000259" key="1">
    <source>
        <dbReference type="Pfam" id="PF01261"/>
    </source>
</evidence>
<gene>
    <name evidence="2" type="ORF">DF182_21170</name>
</gene>
<comment type="caution">
    <text evidence="2">The sequence shown here is derived from an EMBL/GenBank/DDBJ whole genome shotgun (WGS) entry which is preliminary data.</text>
</comment>
<evidence type="ECO:0000313" key="3">
    <source>
        <dbReference type="Proteomes" id="UP000253410"/>
    </source>
</evidence>
<dbReference type="PANTHER" id="PTHR12110">
    <property type="entry name" value="HYDROXYPYRUVATE ISOMERASE"/>
    <property type="match status" value="1"/>
</dbReference>
<evidence type="ECO:0000313" key="2">
    <source>
        <dbReference type="EMBL" id="RBL89052.1"/>
    </source>
</evidence>
<dbReference type="OrthoDB" id="9798407at2"/>
<dbReference type="InterPro" id="IPR036237">
    <property type="entry name" value="Xyl_isomerase-like_sf"/>
</dbReference>
<dbReference type="InterPro" id="IPR006311">
    <property type="entry name" value="TAT_signal"/>
</dbReference>
<sequence>MNISRRNFLVKGTLALAGTTLLSKSMLAAAGKKEVLGIQLYSIREDMKKDPLGTLKQLAAMGYKHVEHANYVDRKFYGYTPTEFKKVLADLGLSMPSGHTVMGPAHWDAAKKDFTDAWKYTVEDAATVGQRYVISPWLDQSLRKNYDDFKAYMDVFNKSGELCKKSGMKFGYHNHDFEFSQELNGKKLFNLILENTDPSLVAQQLDIGNMYHAGGIALDIVRKYPGRFELMHVKDEIKTAGKGEMGGGYESTVLGKGIIPVKEVIDLGKKSGGTRYFIIEQESYQSLTPLEAVKQDLAAMKKWGY</sequence>
<keyword evidence="3" id="KW-1185">Reference proteome</keyword>
<accession>A0A365XRS6</accession>
<dbReference type="Proteomes" id="UP000253410">
    <property type="component" value="Unassembled WGS sequence"/>
</dbReference>
<dbReference type="PROSITE" id="PS51318">
    <property type="entry name" value="TAT"/>
    <property type="match status" value="1"/>
</dbReference>
<dbReference type="RefSeq" id="WP_113617796.1">
    <property type="nucleotide sequence ID" value="NZ_QFFJ01000002.1"/>
</dbReference>
<name>A0A365XRS6_9BACT</name>
<proteinExistence type="predicted"/>
<dbReference type="SUPFAM" id="SSF51658">
    <property type="entry name" value="Xylose isomerase-like"/>
    <property type="match status" value="1"/>
</dbReference>
<keyword evidence="2" id="KW-0413">Isomerase</keyword>
<protein>
    <submittedName>
        <fullName evidence="2">Xylose isomerase</fullName>
    </submittedName>
</protein>
<feature type="domain" description="Xylose isomerase-like TIM barrel" evidence="1">
    <location>
        <begin position="56"/>
        <end position="302"/>
    </location>
</feature>